<evidence type="ECO:0000313" key="2">
    <source>
        <dbReference type="Proteomes" id="UP000002216"/>
    </source>
</evidence>
<proteinExistence type="predicted"/>
<dbReference type="KEGG" id="dba:Dbac_0590"/>
<dbReference type="EMBL" id="CP001629">
    <property type="protein sequence ID" value="ACU88714.1"/>
    <property type="molecule type" value="Genomic_DNA"/>
</dbReference>
<protein>
    <submittedName>
        <fullName evidence="1">Uncharacterized protein</fullName>
    </submittedName>
</protein>
<evidence type="ECO:0000313" key="1">
    <source>
        <dbReference type="EMBL" id="ACU88714.1"/>
    </source>
</evidence>
<dbReference type="HOGENOM" id="CLU_3167198_0_0_7"/>
<accession>C7LX41</accession>
<keyword evidence="2" id="KW-1185">Reference proteome</keyword>
<name>C7LX41_DESBD</name>
<sequence>MRVMGGMGRMVPIKNGHPQSMGLRSHIRLIEPMTPISSILPILFSPA</sequence>
<dbReference type="Proteomes" id="UP000002216">
    <property type="component" value="Chromosome"/>
</dbReference>
<dbReference type="AlphaFoldDB" id="C7LX41"/>
<gene>
    <name evidence="1" type="ordered locus">Dbac_0590</name>
</gene>
<organism evidence="1 2">
    <name type="scientific">Desulfomicrobium baculatum (strain DSM 4028 / VKM B-1378 / X)</name>
    <name type="common">Desulfovibrio baculatus</name>
    <dbReference type="NCBI Taxonomy" id="525897"/>
    <lineage>
        <taxon>Bacteria</taxon>
        <taxon>Pseudomonadati</taxon>
        <taxon>Thermodesulfobacteriota</taxon>
        <taxon>Desulfovibrionia</taxon>
        <taxon>Desulfovibrionales</taxon>
        <taxon>Desulfomicrobiaceae</taxon>
        <taxon>Desulfomicrobium</taxon>
    </lineage>
</organism>
<reference evidence="1 2" key="1">
    <citation type="journal article" date="2009" name="Stand. Genomic Sci.">
        <title>Complete genome sequence of Desulfomicrobium baculatum type strain (X).</title>
        <authorList>
            <person name="Copeland A."/>
            <person name="Spring S."/>
            <person name="Goker M."/>
            <person name="Schneider S."/>
            <person name="Lapidus A."/>
            <person name="Del Rio T.G."/>
            <person name="Tice H."/>
            <person name="Cheng J.F."/>
            <person name="Chen F."/>
            <person name="Nolan M."/>
            <person name="Bruce D."/>
            <person name="Goodwin L."/>
            <person name="Pitluck S."/>
            <person name="Ivanova N."/>
            <person name="Mavrommatis K."/>
            <person name="Ovchinnikova G."/>
            <person name="Pati A."/>
            <person name="Chen A."/>
            <person name="Palaniappan K."/>
            <person name="Land M."/>
            <person name="Hauser L."/>
            <person name="Chang Y.J."/>
            <person name="Jeffries C.C."/>
            <person name="Meincke L."/>
            <person name="Sims D."/>
            <person name="Brettin T."/>
            <person name="Detter J.C."/>
            <person name="Han C."/>
            <person name="Chain P."/>
            <person name="Bristow J."/>
            <person name="Eisen J.A."/>
            <person name="Markowitz V."/>
            <person name="Hugenholtz P."/>
            <person name="Kyrpides N.C."/>
            <person name="Klenk H.P."/>
            <person name="Lucas S."/>
        </authorList>
    </citation>
    <scope>NUCLEOTIDE SEQUENCE [LARGE SCALE GENOMIC DNA]</scope>
    <source>
        <strain evidence="2">DSM 4028 / VKM B-1378 / X</strain>
    </source>
</reference>